<evidence type="ECO:0000313" key="2">
    <source>
        <dbReference type="EMBL" id="KJA16886.1"/>
    </source>
</evidence>
<organism evidence="2 3">
    <name type="scientific">Hypholoma sublateritium (strain FD-334 SS-4)</name>
    <dbReference type="NCBI Taxonomy" id="945553"/>
    <lineage>
        <taxon>Eukaryota</taxon>
        <taxon>Fungi</taxon>
        <taxon>Dikarya</taxon>
        <taxon>Basidiomycota</taxon>
        <taxon>Agaricomycotina</taxon>
        <taxon>Agaricomycetes</taxon>
        <taxon>Agaricomycetidae</taxon>
        <taxon>Agaricales</taxon>
        <taxon>Agaricineae</taxon>
        <taxon>Strophariaceae</taxon>
        <taxon>Hypholoma</taxon>
    </lineage>
</organism>
<name>A0A0D2NJW7_HYPSF</name>
<dbReference type="Proteomes" id="UP000054270">
    <property type="component" value="Unassembled WGS sequence"/>
</dbReference>
<keyword evidence="3" id="KW-1185">Reference proteome</keyword>
<feature type="region of interest" description="Disordered" evidence="1">
    <location>
        <begin position="124"/>
        <end position="164"/>
    </location>
</feature>
<evidence type="ECO:0000256" key="1">
    <source>
        <dbReference type="SAM" id="MobiDB-lite"/>
    </source>
</evidence>
<sequence>MRINRSSRNGEGRAFGDRMLEIFLDREIASYNVPGAVDADTGDADDYPRGIDDEDGLCTREPVHTGIEHSAVEFDVPAPQPRVPSAGDKEEAEVDSDERALSTSGGADREKTAEWAVGWGGLYRPHGVDSTCPRLQPRAIGQRDEEEEAESGPERALSISWGLS</sequence>
<proteinExistence type="predicted"/>
<reference evidence="3" key="1">
    <citation type="submission" date="2014-04" db="EMBL/GenBank/DDBJ databases">
        <title>Evolutionary Origins and Diversification of the Mycorrhizal Mutualists.</title>
        <authorList>
            <consortium name="DOE Joint Genome Institute"/>
            <consortium name="Mycorrhizal Genomics Consortium"/>
            <person name="Kohler A."/>
            <person name="Kuo A."/>
            <person name="Nagy L.G."/>
            <person name="Floudas D."/>
            <person name="Copeland A."/>
            <person name="Barry K.W."/>
            <person name="Cichocki N."/>
            <person name="Veneault-Fourrey C."/>
            <person name="LaButti K."/>
            <person name="Lindquist E.A."/>
            <person name="Lipzen A."/>
            <person name="Lundell T."/>
            <person name="Morin E."/>
            <person name="Murat C."/>
            <person name="Riley R."/>
            <person name="Ohm R."/>
            <person name="Sun H."/>
            <person name="Tunlid A."/>
            <person name="Henrissat B."/>
            <person name="Grigoriev I.V."/>
            <person name="Hibbett D.S."/>
            <person name="Martin F."/>
        </authorList>
    </citation>
    <scope>NUCLEOTIDE SEQUENCE [LARGE SCALE GENOMIC DNA]</scope>
    <source>
        <strain evidence="3">FD-334 SS-4</strain>
    </source>
</reference>
<dbReference type="EMBL" id="KN817613">
    <property type="protein sequence ID" value="KJA16886.1"/>
    <property type="molecule type" value="Genomic_DNA"/>
</dbReference>
<gene>
    <name evidence="2" type="ORF">HYPSUDRAFT_219205</name>
</gene>
<feature type="region of interest" description="Disordered" evidence="1">
    <location>
        <begin position="35"/>
        <end position="112"/>
    </location>
</feature>
<evidence type="ECO:0000313" key="3">
    <source>
        <dbReference type="Proteomes" id="UP000054270"/>
    </source>
</evidence>
<dbReference type="AlphaFoldDB" id="A0A0D2NJW7"/>
<accession>A0A0D2NJW7</accession>
<feature type="compositionally biased region" description="Basic and acidic residues" evidence="1">
    <location>
        <begin position="46"/>
        <end position="72"/>
    </location>
</feature>
<protein>
    <submittedName>
        <fullName evidence="2">Uncharacterized protein</fullName>
    </submittedName>
</protein>